<comment type="caution">
    <text evidence="2">The sequence shown here is derived from an EMBL/GenBank/DDBJ whole genome shotgun (WGS) entry which is preliminary data.</text>
</comment>
<accession>A0A1Y2ELD6</accession>
<sequence length="730" mass="78910">MSVPFPTTEEDSQQDPTPLQDPPKPTRRFYHSHSNKQFSRSAAKRQSVMQLPSIKHLQHQYVKMGLSGTPSTPLRPGSTIASMVSEEPEELDSDSSSAAPLKGKGKLKLGLGARLLELRDEDLPPSPAKPEVDRRMPWERQGGDSSGRSVKDLKELRREVLRGLEGVCERWGLVSSRPQRRASHSRSSYSSYSESGLPPPDSLQLSTTSPFPGRPFSPFSSSEGDPTSPISSTSSPPLVLDLLETTTAAIRSVQSYVVALPSDAFASPVAPSTTPAAPSATRPRSSLATSTLPIPSSIDSAPRRVSTSALPSPSLPPSIPPVSAQDPLLQLRKTSLDLLGALKEMEGRYRLDPSPPTGQEEDATSERDETEEDTPSLSPSLSRTESEWDSSVTTSEQAVDEAVAYRTDVALEDLGKEVEVVTMFVEVVDGLLVRSGAKAGALGARRKTARRSVEGEVHVLTESGSVGQGLRGLGEQKLPMVVEPESPSRALGTKQEGAEREDESGDELSDEEEEETLPAWAQEEAFDDPLERAYIIIQSHIPPSLLPRLLPPSPPSSRSAFLLSLADGLLLCHAYNALVRHSSRPFGFIPEKDVHMLLSSSSSSEGSGAEMARTKSEGERKVGETFRRVENLRVWAAALKFRYLITFNSTKPSTATSSTPAPPSDPSASDSPSTSTPNPNLSSAPKPPPSFDPLLIARKEEGWMEMLEGAVVRWLEKVVQERREEMGGGL</sequence>
<proteinExistence type="predicted"/>
<evidence type="ECO:0000313" key="3">
    <source>
        <dbReference type="Proteomes" id="UP000193467"/>
    </source>
</evidence>
<feature type="region of interest" description="Disordered" evidence="1">
    <location>
        <begin position="599"/>
        <end position="621"/>
    </location>
</feature>
<evidence type="ECO:0000256" key="1">
    <source>
        <dbReference type="SAM" id="MobiDB-lite"/>
    </source>
</evidence>
<feature type="compositionally biased region" description="Basic and acidic residues" evidence="1">
    <location>
        <begin position="612"/>
        <end position="621"/>
    </location>
</feature>
<feature type="region of interest" description="Disordered" evidence="1">
    <location>
        <begin position="651"/>
        <end position="693"/>
    </location>
</feature>
<feature type="compositionally biased region" description="Acidic residues" evidence="1">
    <location>
        <begin position="359"/>
        <end position="374"/>
    </location>
</feature>
<dbReference type="EMBL" id="MCGR01000052">
    <property type="protein sequence ID" value="ORY72380.1"/>
    <property type="molecule type" value="Genomic_DNA"/>
</dbReference>
<feature type="compositionally biased region" description="Low complexity" evidence="1">
    <location>
        <begin position="185"/>
        <end position="195"/>
    </location>
</feature>
<protein>
    <submittedName>
        <fullName evidence="2">Uncharacterized protein</fullName>
    </submittedName>
</protein>
<feature type="region of interest" description="Disordered" evidence="1">
    <location>
        <begin position="346"/>
        <end position="396"/>
    </location>
</feature>
<dbReference type="InParanoid" id="A0A1Y2ELD6"/>
<dbReference type="OrthoDB" id="2534759at2759"/>
<feature type="region of interest" description="Disordered" evidence="1">
    <location>
        <begin position="267"/>
        <end position="325"/>
    </location>
</feature>
<feature type="compositionally biased region" description="Basic residues" evidence="1">
    <location>
        <begin position="25"/>
        <end position="34"/>
    </location>
</feature>
<dbReference type="Proteomes" id="UP000193467">
    <property type="component" value="Unassembled WGS sequence"/>
</dbReference>
<gene>
    <name evidence="2" type="ORF">BCR35DRAFT_307646</name>
</gene>
<keyword evidence="3" id="KW-1185">Reference proteome</keyword>
<dbReference type="PANTHER" id="PTHR38702">
    <property type="entry name" value="CALPONIN-HOMOLOGY (CH) DOMAIN-CONTAINING PROTEIN"/>
    <property type="match status" value="1"/>
</dbReference>
<dbReference type="STRING" id="106004.A0A1Y2ELD6"/>
<dbReference type="AlphaFoldDB" id="A0A1Y2ELD6"/>
<feature type="region of interest" description="Disordered" evidence="1">
    <location>
        <begin position="117"/>
        <end position="153"/>
    </location>
</feature>
<feature type="region of interest" description="Disordered" evidence="1">
    <location>
        <begin position="172"/>
        <end position="236"/>
    </location>
</feature>
<evidence type="ECO:0000313" key="2">
    <source>
        <dbReference type="EMBL" id="ORY72380.1"/>
    </source>
</evidence>
<feature type="compositionally biased region" description="Low complexity" evidence="1">
    <location>
        <begin position="666"/>
        <end position="684"/>
    </location>
</feature>
<dbReference type="PANTHER" id="PTHR38702:SF1">
    <property type="entry name" value="CALPONIN-HOMOLOGY (CH) DOMAIN-CONTAINING PROTEIN"/>
    <property type="match status" value="1"/>
</dbReference>
<feature type="region of interest" description="Disordered" evidence="1">
    <location>
        <begin position="481"/>
        <end position="518"/>
    </location>
</feature>
<feature type="compositionally biased region" description="Basic and acidic residues" evidence="1">
    <location>
        <begin position="130"/>
        <end position="142"/>
    </location>
</feature>
<feature type="compositionally biased region" description="Polar residues" evidence="1">
    <location>
        <begin position="375"/>
        <end position="396"/>
    </location>
</feature>
<feature type="region of interest" description="Disordered" evidence="1">
    <location>
        <begin position="1"/>
        <end position="48"/>
    </location>
</feature>
<feature type="compositionally biased region" description="Low complexity" evidence="1">
    <location>
        <begin position="267"/>
        <end position="286"/>
    </location>
</feature>
<feature type="compositionally biased region" description="Acidic residues" evidence="1">
    <location>
        <begin position="499"/>
        <end position="516"/>
    </location>
</feature>
<feature type="region of interest" description="Disordered" evidence="1">
    <location>
        <begin position="65"/>
        <end position="104"/>
    </location>
</feature>
<reference evidence="2 3" key="1">
    <citation type="submission" date="2016-07" db="EMBL/GenBank/DDBJ databases">
        <title>Pervasive Adenine N6-methylation of Active Genes in Fungi.</title>
        <authorList>
            <consortium name="DOE Joint Genome Institute"/>
            <person name="Mondo S.J."/>
            <person name="Dannebaum R.O."/>
            <person name="Kuo R.C."/>
            <person name="Labutti K."/>
            <person name="Haridas S."/>
            <person name="Kuo A."/>
            <person name="Salamov A."/>
            <person name="Ahrendt S.R."/>
            <person name="Lipzen A."/>
            <person name="Sullivan W."/>
            <person name="Andreopoulos W.B."/>
            <person name="Clum A."/>
            <person name="Lindquist E."/>
            <person name="Daum C."/>
            <person name="Ramamoorthy G.K."/>
            <person name="Gryganskyi A."/>
            <person name="Culley D."/>
            <person name="Magnuson J.K."/>
            <person name="James T.Y."/>
            <person name="O'Malley M.A."/>
            <person name="Stajich J.E."/>
            <person name="Spatafora J.W."/>
            <person name="Visel A."/>
            <person name="Grigoriev I.V."/>
        </authorList>
    </citation>
    <scope>NUCLEOTIDE SEQUENCE [LARGE SCALE GENOMIC DNA]</scope>
    <source>
        <strain evidence="2 3">62-1032</strain>
    </source>
</reference>
<feature type="compositionally biased region" description="Low complexity" evidence="1">
    <location>
        <begin position="206"/>
        <end position="236"/>
    </location>
</feature>
<name>A0A1Y2ELD6_9BASI</name>
<feature type="compositionally biased region" description="Low complexity" evidence="1">
    <location>
        <begin position="599"/>
        <end position="611"/>
    </location>
</feature>
<feature type="compositionally biased region" description="Polar residues" evidence="1">
    <location>
        <begin position="287"/>
        <end position="299"/>
    </location>
</feature>
<organism evidence="2 3">
    <name type="scientific">Leucosporidium creatinivorum</name>
    <dbReference type="NCBI Taxonomy" id="106004"/>
    <lineage>
        <taxon>Eukaryota</taxon>
        <taxon>Fungi</taxon>
        <taxon>Dikarya</taxon>
        <taxon>Basidiomycota</taxon>
        <taxon>Pucciniomycotina</taxon>
        <taxon>Microbotryomycetes</taxon>
        <taxon>Leucosporidiales</taxon>
        <taxon>Leucosporidium</taxon>
    </lineage>
</organism>
<feature type="compositionally biased region" description="Low complexity" evidence="1">
    <location>
        <begin position="94"/>
        <end position="104"/>
    </location>
</feature>